<dbReference type="AlphaFoldDB" id="A0A3G6RJA7"/>
<evidence type="ECO:0000313" key="9">
    <source>
        <dbReference type="Proteomes" id="UP000236262"/>
    </source>
</evidence>
<dbReference type="PANTHER" id="PTHR33607">
    <property type="entry name" value="ENDONUCLEASE-1"/>
    <property type="match status" value="1"/>
</dbReference>
<accession>A0A3G6RJA7</accession>
<organism evidence="8 9">
    <name type="scientific">Chryseobacterium lactis</name>
    <dbReference type="NCBI Taxonomy" id="1241981"/>
    <lineage>
        <taxon>Bacteria</taxon>
        <taxon>Pseudomonadati</taxon>
        <taxon>Bacteroidota</taxon>
        <taxon>Flavobacteriia</taxon>
        <taxon>Flavobacteriales</taxon>
        <taxon>Weeksellaceae</taxon>
        <taxon>Chryseobacterium group</taxon>
        <taxon>Chryseobacterium</taxon>
    </lineage>
</organism>
<keyword evidence="4" id="KW-0378">Hydrolase</keyword>
<dbReference type="SMART" id="SM00060">
    <property type="entry name" value="FN3"/>
    <property type="match status" value="1"/>
</dbReference>
<dbReference type="InterPro" id="IPR003961">
    <property type="entry name" value="FN3_dom"/>
</dbReference>
<feature type="domain" description="Fibronectin type-III" evidence="6">
    <location>
        <begin position="308"/>
        <end position="394"/>
    </location>
</feature>
<dbReference type="PANTHER" id="PTHR33607:SF2">
    <property type="entry name" value="ENDONUCLEASE-1"/>
    <property type="match status" value="1"/>
</dbReference>
<dbReference type="OrthoDB" id="5485925at2"/>
<dbReference type="InterPro" id="IPR044925">
    <property type="entry name" value="His-Me_finger_sf"/>
</dbReference>
<keyword evidence="10" id="KW-1185">Reference proteome</keyword>
<dbReference type="InterPro" id="IPR007346">
    <property type="entry name" value="Endonuclease-I"/>
</dbReference>
<dbReference type="InterPro" id="IPR036116">
    <property type="entry name" value="FN3_sf"/>
</dbReference>
<evidence type="ECO:0000256" key="2">
    <source>
        <dbReference type="ARBA" id="ARBA00022722"/>
    </source>
</evidence>
<evidence type="ECO:0000256" key="4">
    <source>
        <dbReference type="ARBA" id="ARBA00022801"/>
    </source>
</evidence>
<dbReference type="Pfam" id="PF18962">
    <property type="entry name" value="Por_Secre_tail"/>
    <property type="match status" value="1"/>
</dbReference>
<reference evidence="8 9" key="1">
    <citation type="submission" date="2018-01" db="EMBL/GenBank/DDBJ databases">
        <title>Draft genome sequences of Chryseobacterium lactis NCTC11390, Chryseobacterium oncorhynchi 701B-08, and Chryseobacterium viscerum 687B-08.</title>
        <authorList>
            <person name="Jeong J.-J."/>
            <person name="Lee Y.J."/>
            <person name="Park B."/>
            <person name="Choi I.-G."/>
            <person name="Kim K.D."/>
        </authorList>
    </citation>
    <scope>NUCLEOTIDE SEQUENCE [LARGE SCALE GENOMIC DNA]</scope>
    <source>
        <strain evidence="8 9">NCTC11390</strain>
    </source>
</reference>
<dbReference type="PROSITE" id="PS50853">
    <property type="entry name" value="FN3"/>
    <property type="match status" value="1"/>
</dbReference>
<evidence type="ECO:0000313" key="8">
    <source>
        <dbReference type="EMBL" id="PNW13138.1"/>
    </source>
</evidence>
<dbReference type="InterPro" id="IPR013783">
    <property type="entry name" value="Ig-like_fold"/>
</dbReference>
<dbReference type="EMBL" id="CP033924">
    <property type="protein sequence ID" value="AZA83568.1"/>
    <property type="molecule type" value="Genomic_DNA"/>
</dbReference>
<keyword evidence="8" id="KW-0255">Endonuclease</keyword>
<name>A0A3G6RJA7_CHRLC</name>
<evidence type="ECO:0000256" key="3">
    <source>
        <dbReference type="ARBA" id="ARBA00022729"/>
    </source>
</evidence>
<dbReference type="GO" id="GO:0004519">
    <property type="term" value="F:endonuclease activity"/>
    <property type="evidence" value="ECO:0007669"/>
    <property type="project" value="UniProtKB-KW"/>
</dbReference>
<dbReference type="RefSeq" id="WP_103292541.1">
    <property type="nucleotide sequence ID" value="NZ_CP033924.1"/>
</dbReference>
<evidence type="ECO:0000259" key="6">
    <source>
        <dbReference type="PROSITE" id="PS50853"/>
    </source>
</evidence>
<dbReference type="Proteomes" id="UP000279972">
    <property type="component" value="Chromosome"/>
</dbReference>
<evidence type="ECO:0000256" key="5">
    <source>
        <dbReference type="SAM" id="SignalP"/>
    </source>
</evidence>
<dbReference type="SUPFAM" id="SSF49265">
    <property type="entry name" value="Fibronectin type III"/>
    <property type="match status" value="1"/>
</dbReference>
<sequence length="641" mass="71924">MKKILLPIILISTYFSAQAPAGYYNGTAGLTGYALKSKIHDIISEKNISWHYDGIQLFYTQTDLDKYYDHDATNTEYLLDIYSEIPTGPDAYEYVTSQLGGGSAEGTGYNKEHMMPQSTFTTIWYEANKKKTISDYPMFSDLNFIIPADARINQLRSNYPYGIAGTTNYYTFTNTSKISKAAIPNYPYVGRVYEPIDEFKGDVARSLLYFAVRYEGKLGSFNTAYTTSANINPTTDQCPLDGTEERAIDLPYIEMLKQWSAADPVSQREIDRNNAIFAIQNNRNPFIDHPEWVNMIWSETPDAIAPSAPGSLISTQQNAYFVNLNWTASPETDVLGYRIYMNGAATPVATTKSTSISIDHLDPSTTYTFTVKAYDKGYLESPFSNTVTASTIASDSYAKDLMITKYISGTNNLVVNNNALEITNRTGHEVNLNDYRINILLKNSQGNYYRADTYELEGKVGNNETFVILNPKSTLSCYTNSQAKFVTASDPMTFKGDNYVELAYNEFVTVDAIGTKYVANTNGNVSLYRKGSTNNPNTTFSISEWDSYPSNYCQNLGTLSTAELIASNKEFKIYPNPVYENIYVSGDIEKVKTAQVLDFSGKIIYTEKDPFRNKKNISVQGIPTGTYLLRLDDKVQQFIKK</sequence>
<evidence type="ECO:0000313" key="7">
    <source>
        <dbReference type="EMBL" id="AZA83568.1"/>
    </source>
</evidence>
<dbReference type="Pfam" id="PF04231">
    <property type="entry name" value="Endonuclease_1"/>
    <property type="match status" value="1"/>
</dbReference>
<feature type="signal peptide" evidence="5">
    <location>
        <begin position="1"/>
        <end position="19"/>
    </location>
</feature>
<dbReference type="Pfam" id="PF00041">
    <property type="entry name" value="fn3"/>
    <property type="match status" value="1"/>
</dbReference>
<gene>
    <name evidence="8" type="ORF">C1637_15050</name>
    <name evidence="7" type="ORF">EG342_17515</name>
</gene>
<evidence type="ECO:0000313" key="10">
    <source>
        <dbReference type="Proteomes" id="UP000279972"/>
    </source>
</evidence>
<dbReference type="InterPro" id="IPR026444">
    <property type="entry name" value="Secre_tail"/>
</dbReference>
<comment type="similarity">
    <text evidence="1">Belongs to the EndA/NucM nuclease family.</text>
</comment>
<dbReference type="GO" id="GO:0016787">
    <property type="term" value="F:hydrolase activity"/>
    <property type="evidence" value="ECO:0007669"/>
    <property type="project" value="UniProtKB-KW"/>
</dbReference>
<dbReference type="KEGG" id="clac:EG342_17515"/>
<dbReference type="NCBIfam" id="TIGR04183">
    <property type="entry name" value="Por_Secre_tail"/>
    <property type="match status" value="1"/>
</dbReference>
<protein>
    <submittedName>
        <fullName evidence="8">Endonuclease I</fullName>
    </submittedName>
    <submittedName>
        <fullName evidence="7">T9SS C-terminal target domain-containing protein</fullName>
    </submittedName>
</protein>
<keyword evidence="2" id="KW-0540">Nuclease</keyword>
<evidence type="ECO:0000256" key="1">
    <source>
        <dbReference type="ARBA" id="ARBA00006429"/>
    </source>
</evidence>
<feature type="chain" id="PRO_5044593753" evidence="5">
    <location>
        <begin position="20"/>
        <end position="641"/>
    </location>
</feature>
<dbReference type="Proteomes" id="UP000236262">
    <property type="component" value="Unassembled WGS sequence"/>
</dbReference>
<proteinExistence type="inferred from homology"/>
<dbReference type="CDD" id="cd00063">
    <property type="entry name" value="FN3"/>
    <property type="match status" value="1"/>
</dbReference>
<dbReference type="EMBL" id="PPEH01000005">
    <property type="protein sequence ID" value="PNW13138.1"/>
    <property type="molecule type" value="Genomic_DNA"/>
</dbReference>
<keyword evidence="3 5" id="KW-0732">Signal</keyword>
<dbReference type="SUPFAM" id="SSF54060">
    <property type="entry name" value="His-Me finger endonucleases"/>
    <property type="match status" value="1"/>
</dbReference>
<reference evidence="7 10" key="2">
    <citation type="submission" date="2018-11" db="EMBL/GenBank/DDBJ databases">
        <title>Proposal to divide the Flavobacteriaceae and reorganize its genera based on Amino Acid Identity values calculated from whole genome sequences.</title>
        <authorList>
            <person name="Nicholson A.C."/>
            <person name="Gulvik C.A."/>
            <person name="Whitney A.M."/>
            <person name="Humrighouse B.W."/>
            <person name="Bell M."/>
            <person name="Holmes B."/>
            <person name="Steigerwalt A.G."/>
            <person name="Villarma A."/>
            <person name="Sheth M."/>
            <person name="Batra D."/>
            <person name="Pryor J."/>
            <person name="Bernardet J.-F."/>
            <person name="Hugo C."/>
            <person name="Kampfer P."/>
            <person name="Newman J."/>
            <person name="McQuiston J.R."/>
        </authorList>
    </citation>
    <scope>NUCLEOTIDE SEQUENCE [LARGE SCALE GENOMIC DNA]</scope>
    <source>
        <strain evidence="7 10">KC_1864</strain>
    </source>
</reference>
<dbReference type="Gene3D" id="2.60.40.10">
    <property type="entry name" value="Immunoglobulins"/>
    <property type="match status" value="1"/>
</dbReference>